<dbReference type="Proteomes" id="UP001359886">
    <property type="component" value="Unassembled WGS sequence"/>
</dbReference>
<feature type="transmembrane region" description="Helical" evidence="1">
    <location>
        <begin position="245"/>
        <end position="265"/>
    </location>
</feature>
<dbReference type="Pfam" id="PF00892">
    <property type="entry name" value="EamA"/>
    <property type="match status" value="2"/>
</dbReference>
<dbReference type="PANTHER" id="PTHR22911">
    <property type="entry name" value="ACYL-MALONYL CONDENSING ENZYME-RELATED"/>
    <property type="match status" value="1"/>
</dbReference>
<feature type="transmembrane region" description="Helical" evidence="1">
    <location>
        <begin position="57"/>
        <end position="81"/>
    </location>
</feature>
<organism evidence="3 4">
    <name type="scientific">Elongatibacter sediminis</name>
    <dbReference type="NCBI Taxonomy" id="3119006"/>
    <lineage>
        <taxon>Bacteria</taxon>
        <taxon>Pseudomonadati</taxon>
        <taxon>Pseudomonadota</taxon>
        <taxon>Gammaproteobacteria</taxon>
        <taxon>Chromatiales</taxon>
        <taxon>Wenzhouxiangellaceae</taxon>
        <taxon>Elongatibacter</taxon>
    </lineage>
</organism>
<feature type="transmembrane region" description="Helical" evidence="1">
    <location>
        <begin position="6"/>
        <end position="25"/>
    </location>
</feature>
<feature type="transmembrane region" description="Helical" evidence="1">
    <location>
        <begin position="216"/>
        <end position="239"/>
    </location>
</feature>
<evidence type="ECO:0000313" key="4">
    <source>
        <dbReference type="Proteomes" id="UP001359886"/>
    </source>
</evidence>
<dbReference type="InterPro" id="IPR037185">
    <property type="entry name" value="EmrE-like"/>
</dbReference>
<keyword evidence="4" id="KW-1185">Reference proteome</keyword>
<feature type="domain" description="EamA" evidence="2">
    <location>
        <begin position="158"/>
        <end position="287"/>
    </location>
</feature>
<dbReference type="GO" id="GO:0016020">
    <property type="term" value="C:membrane"/>
    <property type="evidence" value="ECO:0007669"/>
    <property type="project" value="InterPro"/>
</dbReference>
<dbReference type="Gene3D" id="1.10.3730.20">
    <property type="match status" value="1"/>
</dbReference>
<dbReference type="AlphaFoldDB" id="A0AAW9RFL7"/>
<feature type="transmembrane region" description="Helical" evidence="1">
    <location>
        <begin position="150"/>
        <end position="173"/>
    </location>
</feature>
<proteinExistence type="predicted"/>
<keyword evidence="1" id="KW-0812">Transmembrane</keyword>
<evidence type="ECO:0000313" key="3">
    <source>
        <dbReference type="EMBL" id="MEJ8567769.1"/>
    </source>
</evidence>
<feature type="transmembrane region" description="Helical" evidence="1">
    <location>
        <begin position="117"/>
        <end position="138"/>
    </location>
</feature>
<feature type="transmembrane region" description="Helical" evidence="1">
    <location>
        <begin position="277"/>
        <end position="294"/>
    </location>
</feature>
<protein>
    <submittedName>
        <fullName evidence="3">DMT family transporter</fullName>
    </submittedName>
</protein>
<feature type="domain" description="EamA" evidence="2">
    <location>
        <begin position="5"/>
        <end position="133"/>
    </location>
</feature>
<feature type="transmembrane region" description="Helical" evidence="1">
    <location>
        <begin position="185"/>
        <end position="204"/>
    </location>
</feature>
<feature type="transmembrane region" description="Helical" evidence="1">
    <location>
        <begin position="88"/>
        <end position="111"/>
    </location>
</feature>
<comment type="caution">
    <text evidence="3">The sequence shown here is derived from an EMBL/GenBank/DDBJ whole genome shotgun (WGS) entry which is preliminary data.</text>
</comment>
<reference evidence="3 4" key="1">
    <citation type="submission" date="2024-02" db="EMBL/GenBank/DDBJ databases">
        <title>A novel Wenzhouxiangellaceae bacterium, isolated from coastal sediments.</title>
        <authorList>
            <person name="Du Z.-J."/>
            <person name="Ye Y.-Q."/>
            <person name="Zhang X.-Y."/>
        </authorList>
    </citation>
    <scope>NUCLEOTIDE SEQUENCE [LARGE SCALE GENOMIC DNA]</scope>
    <source>
        <strain evidence="3 4">CH-27</strain>
    </source>
</reference>
<dbReference type="RefSeq" id="WP_354695093.1">
    <property type="nucleotide sequence ID" value="NZ_JAZHOG010000005.1"/>
</dbReference>
<feature type="transmembrane region" description="Helical" evidence="1">
    <location>
        <begin position="32"/>
        <end position="51"/>
    </location>
</feature>
<keyword evidence="1" id="KW-1133">Transmembrane helix</keyword>
<accession>A0AAW9RFL7</accession>
<sequence length="295" mass="30172">MNAGILGLLAAFGWGVADFAARFSGRSLGAHNALLGMLCAGSLVLTLGILLDADPLVYGQAGMPLVVASGVAAMFGTLFVYQAVAMGPIVVAAPIISSYPALVVVAAVFAGEIPNPLEWLAILGVMGGVLVISLFHVAEAQGAADKIPSTPFPGGTVTIALLAAVCLAVSIITGQQVASTFGHLQTTWMARLISLAALIVLILASPRSKFSLPRKWWPLVAAQGVLDSGAFLATLAGGLTANPEITAVVGSCFGGVTVVLGRVFLKERMNWQQWSGVVLIIACVAFLAAPPGAWI</sequence>
<dbReference type="EMBL" id="JAZHOG010000005">
    <property type="protein sequence ID" value="MEJ8567769.1"/>
    <property type="molecule type" value="Genomic_DNA"/>
</dbReference>
<evidence type="ECO:0000259" key="2">
    <source>
        <dbReference type="Pfam" id="PF00892"/>
    </source>
</evidence>
<dbReference type="SUPFAM" id="SSF103481">
    <property type="entry name" value="Multidrug resistance efflux transporter EmrE"/>
    <property type="match status" value="2"/>
</dbReference>
<gene>
    <name evidence="3" type="ORF">V3330_09045</name>
</gene>
<keyword evidence="1" id="KW-0472">Membrane</keyword>
<evidence type="ECO:0000256" key="1">
    <source>
        <dbReference type="SAM" id="Phobius"/>
    </source>
</evidence>
<dbReference type="PANTHER" id="PTHR22911:SF137">
    <property type="entry name" value="SOLUTE CARRIER FAMILY 35 MEMBER G2-RELATED"/>
    <property type="match status" value="1"/>
</dbReference>
<name>A0AAW9RFL7_9GAMM</name>
<dbReference type="InterPro" id="IPR000620">
    <property type="entry name" value="EamA_dom"/>
</dbReference>